<feature type="compositionally biased region" description="Polar residues" evidence="1">
    <location>
        <begin position="89"/>
        <end position="99"/>
    </location>
</feature>
<protein>
    <submittedName>
        <fullName evidence="2">Uncharacterized protein</fullName>
    </submittedName>
</protein>
<dbReference type="Proteomes" id="UP001064489">
    <property type="component" value="Chromosome 3"/>
</dbReference>
<sequence length="128" mass="14817">MLNLFTKVQSLQCQYHNLFHHQEIEAKQQNRRFKPSTSVWMSCLTTKTGCQPSGPALKAAKLKLQVKVPTCQTTKRPREEEQDNHQEESGTSSKTTTLAMKQKSRHREAIRHSTKSKYHQNEDIDVTH</sequence>
<dbReference type="AlphaFoldDB" id="A0AAD5NW50"/>
<evidence type="ECO:0000313" key="3">
    <source>
        <dbReference type="Proteomes" id="UP001064489"/>
    </source>
</evidence>
<feature type="compositionally biased region" description="Basic and acidic residues" evidence="1">
    <location>
        <begin position="76"/>
        <end position="88"/>
    </location>
</feature>
<reference evidence="2" key="1">
    <citation type="journal article" date="2022" name="Plant J.">
        <title>Strategies of tolerance reflected in two North American maple genomes.</title>
        <authorList>
            <person name="McEvoy S.L."/>
            <person name="Sezen U.U."/>
            <person name="Trouern-Trend A."/>
            <person name="McMahon S.M."/>
            <person name="Schaberg P.G."/>
            <person name="Yang J."/>
            <person name="Wegrzyn J.L."/>
            <person name="Swenson N.G."/>
        </authorList>
    </citation>
    <scope>NUCLEOTIDE SEQUENCE</scope>
    <source>
        <strain evidence="2">91603</strain>
    </source>
</reference>
<evidence type="ECO:0000256" key="1">
    <source>
        <dbReference type="SAM" id="MobiDB-lite"/>
    </source>
</evidence>
<organism evidence="2 3">
    <name type="scientific">Acer negundo</name>
    <name type="common">Box elder</name>
    <dbReference type="NCBI Taxonomy" id="4023"/>
    <lineage>
        <taxon>Eukaryota</taxon>
        <taxon>Viridiplantae</taxon>
        <taxon>Streptophyta</taxon>
        <taxon>Embryophyta</taxon>
        <taxon>Tracheophyta</taxon>
        <taxon>Spermatophyta</taxon>
        <taxon>Magnoliopsida</taxon>
        <taxon>eudicotyledons</taxon>
        <taxon>Gunneridae</taxon>
        <taxon>Pentapetalae</taxon>
        <taxon>rosids</taxon>
        <taxon>malvids</taxon>
        <taxon>Sapindales</taxon>
        <taxon>Sapindaceae</taxon>
        <taxon>Hippocastanoideae</taxon>
        <taxon>Acereae</taxon>
        <taxon>Acer</taxon>
    </lineage>
</organism>
<feature type="compositionally biased region" description="Basic residues" evidence="1">
    <location>
        <begin position="102"/>
        <end position="118"/>
    </location>
</feature>
<feature type="region of interest" description="Disordered" evidence="1">
    <location>
        <begin position="70"/>
        <end position="128"/>
    </location>
</feature>
<evidence type="ECO:0000313" key="2">
    <source>
        <dbReference type="EMBL" id="KAI9184789.1"/>
    </source>
</evidence>
<accession>A0AAD5NW50</accession>
<keyword evidence="3" id="KW-1185">Reference proteome</keyword>
<name>A0AAD5NW50_ACENE</name>
<reference evidence="2" key="2">
    <citation type="submission" date="2023-02" db="EMBL/GenBank/DDBJ databases">
        <authorList>
            <person name="Swenson N.G."/>
            <person name="Wegrzyn J.L."/>
            <person name="Mcevoy S.L."/>
        </authorList>
    </citation>
    <scope>NUCLEOTIDE SEQUENCE</scope>
    <source>
        <strain evidence="2">91603</strain>
        <tissue evidence="2">Leaf</tissue>
    </source>
</reference>
<proteinExistence type="predicted"/>
<feature type="compositionally biased region" description="Basic and acidic residues" evidence="1">
    <location>
        <begin position="119"/>
        <end position="128"/>
    </location>
</feature>
<comment type="caution">
    <text evidence="2">The sequence shown here is derived from an EMBL/GenBank/DDBJ whole genome shotgun (WGS) entry which is preliminary data.</text>
</comment>
<dbReference type="EMBL" id="JAJSOW010000100">
    <property type="protein sequence ID" value="KAI9184789.1"/>
    <property type="molecule type" value="Genomic_DNA"/>
</dbReference>
<gene>
    <name evidence="2" type="ORF">LWI28_001063</name>
</gene>